<gene>
    <name evidence="1" type="ORF">CLTEP_26030</name>
</gene>
<dbReference type="RefSeq" id="WP_066827348.1">
    <property type="nucleotide sequence ID" value="NZ_LTBA01000069.1"/>
</dbReference>
<dbReference type="EMBL" id="LTBA01000069">
    <property type="protein sequence ID" value="KYH30515.1"/>
    <property type="molecule type" value="Genomic_DNA"/>
</dbReference>
<organism evidence="1 2">
    <name type="scientific">Clostridium tepidiprofundi DSM 19306</name>
    <dbReference type="NCBI Taxonomy" id="1121338"/>
    <lineage>
        <taxon>Bacteria</taxon>
        <taxon>Bacillati</taxon>
        <taxon>Bacillota</taxon>
        <taxon>Clostridia</taxon>
        <taxon>Eubacteriales</taxon>
        <taxon>Clostridiaceae</taxon>
        <taxon>Clostridium</taxon>
    </lineage>
</organism>
<dbReference type="AlphaFoldDB" id="A0A151ASC8"/>
<accession>A0A151ASC8</accession>
<proteinExistence type="predicted"/>
<name>A0A151ASC8_9CLOT</name>
<reference evidence="1 2" key="1">
    <citation type="submission" date="2016-02" db="EMBL/GenBank/DDBJ databases">
        <title>Genome sequence of Clostridium tepidiprofundi DSM 19306.</title>
        <authorList>
            <person name="Poehlein A."/>
            <person name="Daniel R."/>
        </authorList>
    </citation>
    <scope>NUCLEOTIDE SEQUENCE [LARGE SCALE GENOMIC DNA]</scope>
    <source>
        <strain evidence="1 2">DSM 19306</strain>
    </source>
</reference>
<comment type="caution">
    <text evidence="1">The sequence shown here is derived from an EMBL/GenBank/DDBJ whole genome shotgun (WGS) entry which is preliminary data.</text>
</comment>
<dbReference type="STRING" id="1121338.CLTEP_26030"/>
<dbReference type="Proteomes" id="UP000075531">
    <property type="component" value="Unassembled WGS sequence"/>
</dbReference>
<dbReference type="PATRIC" id="fig|1121338.3.peg.2705"/>
<evidence type="ECO:0000313" key="1">
    <source>
        <dbReference type="EMBL" id="KYH30515.1"/>
    </source>
</evidence>
<keyword evidence="2" id="KW-1185">Reference proteome</keyword>
<protein>
    <submittedName>
        <fullName evidence="1">Uncharacterized protein</fullName>
    </submittedName>
</protein>
<sequence length="225" mass="26078">MSKHHKHKKYKNNYNYIDEAMVNPNSYIPQQNNIMSNNGMPNNGMQNNQNPFAMQNTGNNMMPNATLKSLFPNSFNSNPILNLLGNIDINLLAKLLLNNNSKTSNDVNEQNTDQNSFQELFKNIDQNQLQDLLKNVDEKQINSLLGMLSTNAKNQSENQEEIMQNEYEYDDSVVEVYDKKYKAADIVNIILALFDQKNTEFLDKVMDIYQENYVVQENYEVLTEE</sequence>
<dbReference type="OrthoDB" id="9997877at2"/>
<evidence type="ECO:0000313" key="2">
    <source>
        <dbReference type="Proteomes" id="UP000075531"/>
    </source>
</evidence>